<reference evidence="2 3" key="1">
    <citation type="journal article" date="2021" name="J. Hered.">
        <title>A chromosome-level genome assembly of the parasitoid wasp, Cotesia glomerata (Hymenoptera: Braconidae).</title>
        <authorList>
            <person name="Pinto B.J."/>
            <person name="Weis J.J."/>
            <person name="Gamble T."/>
            <person name="Ode P.J."/>
            <person name="Paul R."/>
            <person name="Zaspel J.M."/>
        </authorList>
    </citation>
    <scope>NUCLEOTIDE SEQUENCE [LARGE SCALE GENOMIC DNA]</scope>
    <source>
        <strain evidence="2">CgM1</strain>
    </source>
</reference>
<protein>
    <submittedName>
        <fullName evidence="2">Uncharacterized protein</fullName>
    </submittedName>
</protein>
<feature type="compositionally biased region" description="Basic and acidic residues" evidence="1">
    <location>
        <begin position="7"/>
        <end position="19"/>
    </location>
</feature>
<dbReference type="AlphaFoldDB" id="A0AAV7I486"/>
<proteinExistence type="predicted"/>
<gene>
    <name evidence="2" type="ORF">KQX54_005207</name>
</gene>
<keyword evidence="3" id="KW-1185">Reference proteome</keyword>
<sequence length="181" mass="20664">MPSSRESSIKGRVPEKDELSDTASCSRFLSKEPKTVRTRRRGKEIKEDMKPRALRLHPGSDKNRPGEENPTKARAPLNNTEQDARVPPKRVPLTPNILDISTLLISSPSSYFLVSLMHSSALCSYSYCSFQSSQLGVSIIQSRWLVVLDGEEKRFRLTWRQRPRCDAKPDNWLLQIKSYTC</sequence>
<feature type="compositionally biased region" description="Basic and acidic residues" evidence="1">
    <location>
        <begin position="58"/>
        <end position="71"/>
    </location>
</feature>
<comment type="caution">
    <text evidence="2">The sequence shown here is derived from an EMBL/GenBank/DDBJ whole genome shotgun (WGS) entry which is preliminary data.</text>
</comment>
<feature type="region of interest" description="Disordered" evidence="1">
    <location>
        <begin position="1"/>
        <end position="90"/>
    </location>
</feature>
<accession>A0AAV7I486</accession>
<dbReference type="Proteomes" id="UP000826195">
    <property type="component" value="Unassembled WGS sequence"/>
</dbReference>
<evidence type="ECO:0000313" key="2">
    <source>
        <dbReference type="EMBL" id="KAH0545974.1"/>
    </source>
</evidence>
<evidence type="ECO:0000256" key="1">
    <source>
        <dbReference type="SAM" id="MobiDB-lite"/>
    </source>
</evidence>
<evidence type="ECO:0000313" key="3">
    <source>
        <dbReference type="Proteomes" id="UP000826195"/>
    </source>
</evidence>
<dbReference type="EMBL" id="JAHXZJ010002237">
    <property type="protein sequence ID" value="KAH0545974.1"/>
    <property type="molecule type" value="Genomic_DNA"/>
</dbReference>
<name>A0AAV7I486_COTGL</name>
<organism evidence="2 3">
    <name type="scientific">Cotesia glomerata</name>
    <name type="common">Lepidopteran parasitic wasp</name>
    <name type="synonym">Apanteles glomeratus</name>
    <dbReference type="NCBI Taxonomy" id="32391"/>
    <lineage>
        <taxon>Eukaryota</taxon>
        <taxon>Metazoa</taxon>
        <taxon>Ecdysozoa</taxon>
        <taxon>Arthropoda</taxon>
        <taxon>Hexapoda</taxon>
        <taxon>Insecta</taxon>
        <taxon>Pterygota</taxon>
        <taxon>Neoptera</taxon>
        <taxon>Endopterygota</taxon>
        <taxon>Hymenoptera</taxon>
        <taxon>Apocrita</taxon>
        <taxon>Ichneumonoidea</taxon>
        <taxon>Braconidae</taxon>
        <taxon>Microgastrinae</taxon>
        <taxon>Cotesia</taxon>
    </lineage>
</organism>